<protein>
    <submittedName>
        <fullName evidence="2">IdtS</fullName>
    </submittedName>
</protein>
<reference evidence="2" key="1">
    <citation type="submission" date="2011-08" db="EMBL/GenBank/DDBJ databases">
        <title>Aciculosporium take IDT cluster.</title>
        <authorList>
            <person name="Young C.A."/>
            <person name="Schardl C.L."/>
        </authorList>
    </citation>
    <scope>NUCLEOTIDE SEQUENCE</scope>
    <source>
        <strain evidence="2">MAFF-241224</strain>
    </source>
</reference>
<keyword evidence="1" id="KW-1133">Transmembrane helix</keyword>
<keyword evidence="1" id="KW-0472">Membrane</keyword>
<accession>J7FID8</accession>
<feature type="transmembrane region" description="Helical" evidence="1">
    <location>
        <begin position="236"/>
        <end position="255"/>
    </location>
</feature>
<keyword evidence="1" id="KW-0812">Transmembrane</keyword>
<evidence type="ECO:0000256" key="1">
    <source>
        <dbReference type="SAM" id="Phobius"/>
    </source>
</evidence>
<proteinExistence type="predicted"/>
<organism evidence="2">
    <name type="scientific">Aciculosporium take</name>
    <dbReference type="NCBI Taxonomy" id="42363"/>
    <lineage>
        <taxon>Eukaryota</taxon>
        <taxon>Fungi</taxon>
        <taxon>Dikarya</taxon>
        <taxon>Ascomycota</taxon>
        <taxon>Pezizomycotina</taxon>
        <taxon>Sordariomycetes</taxon>
        <taxon>Hypocreomycetidae</taxon>
        <taxon>Hypocreales</taxon>
        <taxon>Clavicipitaceae</taxon>
        <taxon>Aciculosporium</taxon>
    </lineage>
</organism>
<gene>
    <name evidence="2" type="primary">idtS</name>
</gene>
<evidence type="ECO:0000313" key="2">
    <source>
        <dbReference type="EMBL" id="AFO69307.1"/>
    </source>
</evidence>
<feature type="transmembrane region" description="Helical" evidence="1">
    <location>
        <begin position="6"/>
        <end position="24"/>
    </location>
</feature>
<feature type="transmembrane region" description="Helical" evidence="1">
    <location>
        <begin position="142"/>
        <end position="164"/>
    </location>
</feature>
<dbReference type="AlphaFoldDB" id="J7FID8"/>
<sequence length="269" mass="29684">MAAGDWLFSILQVLLILVGAAWKAREGFPIMDFLGSSDHALPSVWKDKPWFALHLILYIGQMIGLCSILLREMVPNGNIPSKIGYGIQTFVASAYLSRILGLSTALPLLSLWTLHRCRRTNQSMQTIARRSRSEEEVFLSRVFWFSTLTHIGPLLVAVMATFAAGPESPYHLSNSFLGVPDCSQLPCSQVAQKDARLRQINEVTGTSGGFFLTLGLFCQVLGAKGTRLGWRRLTRVFFVSLIAGPAAGGADVLLLRDSFVRVSRREKKA</sequence>
<feature type="transmembrane region" description="Helical" evidence="1">
    <location>
        <begin position="50"/>
        <end position="70"/>
    </location>
</feature>
<name>J7FID8_9HYPO</name>
<dbReference type="EMBL" id="JN587272">
    <property type="protein sequence ID" value="AFO69307.1"/>
    <property type="molecule type" value="Genomic_DNA"/>
</dbReference>